<feature type="transmembrane region" description="Helical" evidence="2">
    <location>
        <begin position="308"/>
        <end position="336"/>
    </location>
</feature>
<dbReference type="EMBL" id="JBHUGA010000061">
    <property type="protein sequence ID" value="MFD1847960.1"/>
    <property type="molecule type" value="Genomic_DNA"/>
</dbReference>
<evidence type="ECO:0000259" key="3">
    <source>
        <dbReference type="Pfam" id="PF25231"/>
    </source>
</evidence>
<dbReference type="Proteomes" id="UP001597307">
    <property type="component" value="Unassembled WGS sequence"/>
</dbReference>
<keyword evidence="2" id="KW-0812">Transmembrane</keyword>
<feature type="region of interest" description="Disordered" evidence="1">
    <location>
        <begin position="411"/>
        <end position="442"/>
    </location>
</feature>
<evidence type="ECO:0000256" key="1">
    <source>
        <dbReference type="SAM" id="MobiDB-lite"/>
    </source>
</evidence>
<dbReference type="InterPro" id="IPR057169">
    <property type="entry name" value="DUF7847"/>
</dbReference>
<evidence type="ECO:0000256" key="2">
    <source>
        <dbReference type="SAM" id="Phobius"/>
    </source>
</evidence>
<feature type="transmembrane region" description="Helical" evidence="2">
    <location>
        <begin position="257"/>
        <end position="287"/>
    </location>
</feature>
<dbReference type="Pfam" id="PF25231">
    <property type="entry name" value="DUF7847"/>
    <property type="match status" value="1"/>
</dbReference>
<accession>A0ABW4QB78</accession>
<protein>
    <recommendedName>
        <fullName evidence="3">DUF7847 domain-containing protein</fullName>
    </recommendedName>
</protein>
<name>A0ABW4QB78_9MICC</name>
<feature type="domain" description="DUF7847" evidence="3">
    <location>
        <begin position="110"/>
        <end position="388"/>
    </location>
</feature>
<keyword evidence="2" id="KW-1133">Transmembrane helix</keyword>
<feature type="compositionally biased region" description="Pro residues" evidence="1">
    <location>
        <begin position="432"/>
        <end position="442"/>
    </location>
</feature>
<evidence type="ECO:0000313" key="4">
    <source>
        <dbReference type="EMBL" id="MFD1847960.1"/>
    </source>
</evidence>
<feature type="transmembrane region" description="Helical" evidence="2">
    <location>
        <begin position="220"/>
        <end position="251"/>
    </location>
</feature>
<comment type="caution">
    <text evidence="4">The sequence shown here is derived from an EMBL/GenBank/DDBJ whole genome shotgun (WGS) entry which is preliminary data.</text>
</comment>
<gene>
    <name evidence="4" type="ORF">ACFSFX_15320</name>
</gene>
<feature type="transmembrane region" description="Helical" evidence="2">
    <location>
        <begin position="130"/>
        <end position="152"/>
    </location>
</feature>
<sequence>MSNNPHEGDPADKSTDDTAGPPLSPPHPQPPQWGQQPQPGQQPQWGQQPQPGQNAQWGQQPQWGQNPEPTGSPQWGAQPGWQGVPHGQFAGYQAPPKPGIIPLRPLGLGEILDGAFQACRKNPLATFGTAILFQVVISVLTLLLTVGLFGSIAQLDPVNPSMDEVAGLATSLVSIATALVVLSSVGVLILQGVLVIPIARAVLNERTSFVQLWKLAVRRILPLLGLGFLLLLLFIAGLTVLVVIAVLLATLLGQDSVWLIVLGTLGSLVLMIWLSIKLVLAPAVLMLEGAGPFTSLRRSWTLTSRNWWRTFGILILTSIIVSIITSVISTPLSLLATQFVSFSDSPAELGDDLMNSLPILVVGQLITAVFGAIGYAFQAGVTALLYVDLRIRREGFDVVLLREHEEANAGRFTPIPGQSANPGGQQFGHRPGGPPSPPTTGT</sequence>
<keyword evidence="5" id="KW-1185">Reference proteome</keyword>
<feature type="transmembrane region" description="Helical" evidence="2">
    <location>
        <begin position="172"/>
        <end position="199"/>
    </location>
</feature>
<dbReference type="RefSeq" id="WP_343881244.1">
    <property type="nucleotide sequence ID" value="NZ_BAAAIJ010000056.1"/>
</dbReference>
<feature type="compositionally biased region" description="Basic and acidic residues" evidence="1">
    <location>
        <begin position="1"/>
        <end position="16"/>
    </location>
</feature>
<organism evidence="4 5">
    <name type="scientific">Arthrobacter flavus</name>
    <dbReference type="NCBI Taxonomy" id="95172"/>
    <lineage>
        <taxon>Bacteria</taxon>
        <taxon>Bacillati</taxon>
        <taxon>Actinomycetota</taxon>
        <taxon>Actinomycetes</taxon>
        <taxon>Micrococcales</taxon>
        <taxon>Micrococcaceae</taxon>
        <taxon>Arthrobacter</taxon>
    </lineage>
</organism>
<feature type="transmembrane region" description="Helical" evidence="2">
    <location>
        <begin position="356"/>
        <end position="387"/>
    </location>
</feature>
<keyword evidence="2" id="KW-0472">Membrane</keyword>
<feature type="region of interest" description="Disordered" evidence="1">
    <location>
        <begin position="1"/>
        <end position="95"/>
    </location>
</feature>
<evidence type="ECO:0000313" key="5">
    <source>
        <dbReference type="Proteomes" id="UP001597307"/>
    </source>
</evidence>
<feature type="compositionally biased region" description="Pro residues" evidence="1">
    <location>
        <begin position="22"/>
        <end position="31"/>
    </location>
</feature>
<feature type="compositionally biased region" description="Low complexity" evidence="1">
    <location>
        <begin position="32"/>
        <end position="69"/>
    </location>
</feature>
<proteinExistence type="predicted"/>
<reference evidence="5" key="1">
    <citation type="journal article" date="2019" name="Int. J. Syst. Evol. Microbiol.">
        <title>The Global Catalogue of Microorganisms (GCM) 10K type strain sequencing project: providing services to taxonomists for standard genome sequencing and annotation.</title>
        <authorList>
            <consortium name="The Broad Institute Genomics Platform"/>
            <consortium name="The Broad Institute Genome Sequencing Center for Infectious Disease"/>
            <person name="Wu L."/>
            <person name="Ma J."/>
        </authorList>
    </citation>
    <scope>NUCLEOTIDE SEQUENCE [LARGE SCALE GENOMIC DNA]</scope>
    <source>
        <strain evidence="5">JCM 11496</strain>
    </source>
</reference>